<name>A0A9X6RKW3_HYPEX</name>
<sequence>MAKSEAFTVEQSRFIIGLRLSMNVEFSNPQANSKHWAYILEELQKRFPGELVAERTAQQVSKRFQNLNHRFAHEKLKYAEEGASSWVYFDIFEQFSQENADTTMAGQHDHLLNLQQQLALEEEEPRSTPTPVFSERASPDSQQVSNAGAGTSPGTGRIKRVVDQAFTEQQTKYIITRRLAMRDKFVGPKPNGHLWQSILTDMYMEFPTMLPKTRDQIIKRFHNMHGVYRQEKKKARETGIASDWKYFDSFNYPPELDRRSVASICGHPPPDERRIRQAKQVAERARNNELSLKEKVALLSELDQAATMPLDLAMSQRAIAAKYGIGNSTLTKHKQNKDKILEAAAEAEAGTDLAGGHYFEVEEGTTYYAEDEQMEEAEEEFLNNDIAKQEDICYQDEMDDGADGMPVFSVDDRSPNDRLTTYLEKMRASAQAKADRMEVIITARNERETARKEQEEREARRHREKMEMGAKILQQMAELTAALNSFRDNTF</sequence>
<evidence type="ECO:0000259" key="2">
    <source>
        <dbReference type="Pfam" id="PF13837"/>
    </source>
</evidence>
<feature type="region of interest" description="Disordered" evidence="1">
    <location>
        <begin position="120"/>
        <end position="156"/>
    </location>
</feature>
<feature type="compositionally biased region" description="Polar residues" evidence="1">
    <location>
        <begin position="139"/>
        <end position="154"/>
    </location>
</feature>
<feature type="domain" description="Myb/SANT-like DNA-binding" evidence="2">
    <location>
        <begin position="165"/>
        <end position="250"/>
    </location>
</feature>
<dbReference type="Proteomes" id="UP000192578">
    <property type="component" value="Unassembled WGS sequence"/>
</dbReference>
<dbReference type="InterPro" id="IPR044822">
    <property type="entry name" value="Myb_DNA-bind_4"/>
</dbReference>
<accession>A0A9X6RKW3</accession>
<evidence type="ECO:0000313" key="3">
    <source>
        <dbReference type="EMBL" id="OWA51290.1"/>
    </source>
</evidence>
<dbReference type="EMBL" id="MTYJ01000220">
    <property type="protein sequence ID" value="OWA51290.1"/>
    <property type="molecule type" value="Genomic_DNA"/>
</dbReference>
<feature type="domain" description="Myb/SANT-like DNA-binding" evidence="2">
    <location>
        <begin position="7"/>
        <end position="94"/>
    </location>
</feature>
<organism evidence="3 4">
    <name type="scientific">Hypsibius exemplaris</name>
    <name type="common">Freshwater tardigrade</name>
    <dbReference type="NCBI Taxonomy" id="2072580"/>
    <lineage>
        <taxon>Eukaryota</taxon>
        <taxon>Metazoa</taxon>
        <taxon>Ecdysozoa</taxon>
        <taxon>Tardigrada</taxon>
        <taxon>Eutardigrada</taxon>
        <taxon>Parachela</taxon>
        <taxon>Hypsibioidea</taxon>
        <taxon>Hypsibiidae</taxon>
        <taxon>Hypsibius</taxon>
    </lineage>
</organism>
<dbReference type="Gene3D" id="1.10.10.60">
    <property type="entry name" value="Homeodomain-like"/>
    <property type="match status" value="1"/>
</dbReference>
<dbReference type="Pfam" id="PF13837">
    <property type="entry name" value="Myb_DNA-bind_4"/>
    <property type="match status" value="2"/>
</dbReference>
<comment type="caution">
    <text evidence="3">The sequence shown here is derived from an EMBL/GenBank/DDBJ whole genome shotgun (WGS) entry which is preliminary data.</text>
</comment>
<evidence type="ECO:0000256" key="1">
    <source>
        <dbReference type="SAM" id="MobiDB-lite"/>
    </source>
</evidence>
<keyword evidence="4" id="KW-1185">Reference proteome</keyword>
<gene>
    <name evidence="3" type="ORF">BV898_15781</name>
</gene>
<evidence type="ECO:0000313" key="4">
    <source>
        <dbReference type="Proteomes" id="UP000192578"/>
    </source>
</evidence>
<dbReference type="AlphaFoldDB" id="A0A9X6RKW3"/>
<proteinExistence type="predicted"/>
<reference evidence="4" key="1">
    <citation type="submission" date="2017-01" db="EMBL/GenBank/DDBJ databases">
        <title>Comparative genomics of anhydrobiosis in the tardigrade Hypsibius dujardini.</title>
        <authorList>
            <person name="Yoshida Y."/>
            <person name="Koutsovoulos G."/>
            <person name="Laetsch D."/>
            <person name="Stevens L."/>
            <person name="Kumar S."/>
            <person name="Horikawa D."/>
            <person name="Ishino K."/>
            <person name="Komine S."/>
            <person name="Tomita M."/>
            <person name="Blaxter M."/>
            <person name="Arakawa K."/>
        </authorList>
    </citation>
    <scope>NUCLEOTIDE SEQUENCE [LARGE SCALE GENOMIC DNA]</scope>
    <source>
        <strain evidence="4">Z151</strain>
    </source>
</reference>
<protein>
    <recommendedName>
        <fullName evidence="2">Myb/SANT-like DNA-binding domain-containing protein</fullName>
    </recommendedName>
</protein>